<keyword evidence="5 7" id="KW-1133">Transmembrane helix</keyword>
<feature type="transmembrane region" description="Helical" evidence="7">
    <location>
        <begin position="74"/>
        <end position="97"/>
    </location>
</feature>
<evidence type="ECO:0000256" key="1">
    <source>
        <dbReference type="ARBA" id="ARBA00004651"/>
    </source>
</evidence>
<keyword evidence="4 7" id="KW-0812">Transmembrane</keyword>
<feature type="transmembrane region" description="Helical" evidence="7">
    <location>
        <begin position="142"/>
        <end position="161"/>
    </location>
</feature>
<feature type="transmembrane region" description="Helical" evidence="7">
    <location>
        <begin position="109"/>
        <end position="130"/>
    </location>
</feature>
<reference evidence="9 10" key="1">
    <citation type="submission" date="2013-12" db="EMBL/GenBank/DDBJ databases">
        <title>A Varibaculum cambriense genome reconstructed from a premature infant gut community with otherwise low bacterial novelty that shifts toward anaerobic metabolism during the third week of life.</title>
        <authorList>
            <person name="Brown C.T."/>
            <person name="Sharon I."/>
            <person name="Thomas B.C."/>
            <person name="Castelle C.J."/>
            <person name="Morowitz M.J."/>
            <person name="Banfield J.F."/>
        </authorList>
    </citation>
    <scope>NUCLEOTIDE SEQUENCE [LARGE SCALE GENOMIC DNA]</scope>
    <source>
        <strain evidence="10">DORA_12</strain>
    </source>
</reference>
<evidence type="ECO:0000256" key="5">
    <source>
        <dbReference type="ARBA" id="ARBA00022989"/>
    </source>
</evidence>
<dbReference type="GO" id="GO:0055085">
    <property type="term" value="P:transmembrane transport"/>
    <property type="evidence" value="ECO:0007669"/>
    <property type="project" value="InterPro"/>
</dbReference>
<dbReference type="InterPro" id="IPR050901">
    <property type="entry name" value="BP-dep_ABC_trans_perm"/>
</dbReference>
<dbReference type="Gene3D" id="1.10.3720.10">
    <property type="entry name" value="MetI-like"/>
    <property type="match status" value="1"/>
</dbReference>
<dbReference type="CDD" id="cd06261">
    <property type="entry name" value="TM_PBP2"/>
    <property type="match status" value="1"/>
</dbReference>
<proteinExistence type="inferred from homology"/>
<evidence type="ECO:0000256" key="3">
    <source>
        <dbReference type="ARBA" id="ARBA00022475"/>
    </source>
</evidence>
<evidence type="ECO:0000313" key="10">
    <source>
        <dbReference type="Proteomes" id="UP000018852"/>
    </source>
</evidence>
<evidence type="ECO:0000256" key="6">
    <source>
        <dbReference type="ARBA" id="ARBA00023136"/>
    </source>
</evidence>
<evidence type="ECO:0000256" key="2">
    <source>
        <dbReference type="ARBA" id="ARBA00022448"/>
    </source>
</evidence>
<comment type="similarity">
    <text evidence="7">Belongs to the binding-protein-dependent transport system permease family.</text>
</comment>
<dbReference type="GO" id="GO:0005886">
    <property type="term" value="C:plasma membrane"/>
    <property type="evidence" value="ECO:0007669"/>
    <property type="project" value="UniProtKB-SubCell"/>
</dbReference>
<dbReference type="SUPFAM" id="SSF161098">
    <property type="entry name" value="MetI-like"/>
    <property type="match status" value="1"/>
</dbReference>
<keyword evidence="2 7" id="KW-0813">Transport</keyword>
<dbReference type="PANTHER" id="PTHR32243:SF18">
    <property type="entry name" value="INNER MEMBRANE ABC TRANSPORTER PERMEASE PROTEIN YCJP"/>
    <property type="match status" value="1"/>
</dbReference>
<evidence type="ECO:0000256" key="4">
    <source>
        <dbReference type="ARBA" id="ARBA00022692"/>
    </source>
</evidence>
<dbReference type="PROSITE" id="PS50928">
    <property type="entry name" value="ABC_TM1"/>
    <property type="match status" value="1"/>
</dbReference>
<comment type="subcellular location">
    <subcellularLocation>
        <location evidence="1 7">Cell membrane</location>
        <topology evidence="1 7">Multi-pass membrane protein</topology>
    </subcellularLocation>
</comment>
<feature type="transmembrane region" description="Helical" evidence="7">
    <location>
        <begin position="21"/>
        <end position="42"/>
    </location>
</feature>
<protein>
    <submittedName>
        <fullName evidence="9">ABC superfamily ATP binding cassette transporter, permease protein</fullName>
    </submittedName>
</protein>
<dbReference type="InterPro" id="IPR035906">
    <property type="entry name" value="MetI-like_sf"/>
</dbReference>
<name>W1VBQ9_9ACTO</name>
<organism evidence="9 10">
    <name type="scientific">Actinomyces urogenitalis DORA_12</name>
    <dbReference type="NCBI Taxonomy" id="1403939"/>
    <lineage>
        <taxon>Bacteria</taxon>
        <taxon>Bacillati</taxon>
        <taxon>Actinomycetota</taxon>
        <taxon>Actinomycetes</taxon>
        <taxon>Actinomycetales</taxon>
        <taxon>Actinomycetaceae</taxon>
        <taxon>Actinomyces</taxon>
    </lineage>
</organism>
<evidence type="ECO:0000313" key="9">
    <source>
        <dbReference type="EMBL" id="ETJ03146.1"/>
    </source>
</evidence>
<dbReference type="Proteomes" id="UP000018852">
    <property type="component" value="Unassembled WGS sequence"/>
</dbReference>
<evidence type="ECO:0000256" key="7">
    <source>
        <dbReference type="RuleBase" id="RU363032"/>
    </source>
</evidence>
<dbReference type="PANTHER" id="PTHR32243">
    <property type="entry name" value="MALTOSE TRANSPORT SYSTEM PERMEASE-RELATED"/>
    <property type="match status" value="1"/>
</dbReference>
<dbReference type="InterPro" id="IPR000515">
    <property type="entry name" value="MetI-like"/>
</dbReference>
<dbReference type="PATRIC" id="fig|1403939.3.peg.1324"/>
<comment type="caution">
    <text evidence="9">The sequence shown here is derived from an EMBL/GenBank/DDBJ whole genome shotgun (WGS) entry which is preliminary data.</text>
</comment>
<feature type="transmembrane region" description="Helical" evidence="7">
    <location>
        <begin position="243"/>
        <end position="266"/>
    </location>
</feature>
<dbReference type="Pfam" id="PF00528">
    <property type="entry name" value="BPD_transp_1"/>
    <property type="match status" value="1"/>
</dbReference>
<gene>
    <name evidence="9" type="ORF">Q605_AUC00881G0003</name>
</gene>
<dbReference type="AlphaFoldDB" id="W1VBQ9"/>
<dbReference type="EMBL" id="AZLV01000881">
    <property type="protein sequence ID" value="ETJ03146.1"/>
    <property type="molecule type" value="Genomic_DNA"/>
</dbReference>
<sequence length="282" mass="30646">MSASVSLASPRKRGVRIAATATMVLIGIAFLLPLAWIVLASVDDKATLSVRLPQVWTAENFTEILNPKDTFRPLWNSAVISLGTAALTVIVAILAAYPLSRYSMRFNKGFMYTVLFGTCLPITAMMVPVYTLFVSFKLLDSLPGTITFMAATSLPMAIWMMKNFMDSVPVSLEEASWVDGASSMKALWRIVVPLMKPGIAVVFIFVFTGAWGNFFVPFILLFSPENQPAAVAIYNFFGTNGSIAYGKLAAFSIIYSLPALLLYVITQLRSGNSFAMSGAVKG</sequence>
<keyword evidence="3" id="KW-1003">Cell membrane</keyword>
<keyword evidence="6 7" id="KW-0472">Membrane</keyword>
<feature type="transmembrane region" description="Helical" evidence="7">
    <location>
        <begin position="199"/>
        <end position="223"/>
    </location>
</feature>
<evidence type="ECO:0000259" key="8">
    <source>
        <dbReference type="PROSITE" id="PS50928"/>
    </source>
</evidence>
<accession>W1VBQ9</accession>
<feature type="domain" description="ABC transmembrane type-1" evidence="8">
    <location>
        <begin position="74"/>
        <end position="266"/>
    </location>
</feature>